<dbReference type="GO" id="GO:0005524">
    <property type="term" value="F:ATP binding"/>
    <property type="evidence" value="ECO:0007669"/>
    <property type="project" value="UniProtKB-UniRule"/>
</dbReference>
<dbReference type="GO" id="GO:0004740">
    <property type="term" value="F:pyruvate dehydrogenase (acetyl-transferring) kinase activity"/>
    <property type="evidence" value="ECO:0007669"/>
    <property type="project" value="UniProtKB-EC"/>
</dbReference>
<evidence type="ECO:0000256" key="1">
    <source>
        <dbReference type="ARBA" id="ARBA00006155"/>
    </source>
</evidence>
<dbReference type="PROSITE" id="PS50109">
    <property type="entry name" value="HIS_KIN"/>
    <property type="match status" value="1"/>
</dbReference>
<reference evidence="10" key="1">
    <citation type="submission" date="2023-08" db="EMBL/GenBank/DDBJ databases">
        <authorList>
            <person name="Chen Y."/>
            <person name="Shah S."/>
            <person name="Dougan E. K."/>
            <person name="Thang M."/>
            <person name="Chan C."/>
        </authorList>
    </citation>
    <scope>NUCLEOTIDE SEQUENCE</scope>
</reference>
<dbReference type="AlphaFoldDB" id="A0AA36NDH0"/>
<accession>A0AA36NDH0</accession>
<dbReference type="SMART" id="SM00387">
    <property type="entry name" value="HATPase_c"/>
    <property type="match status" value="1"/>
</dbReference>
<name>A0AA36NDH0_9DINO</name>
<keyword evidence="5 8" id="KW-0067">ATP-binding</keyword>
<comment type="similarity">
    <text evidence="1 8">Belongs to the PDK/BCKDK protein kinase family.</text>
</comment>
<dbReference type="InterPro" id="IPR036784">
    <property type="entry name" value="AK/P_DHK_N_sf"/>
</dbReference>
<evidence type="ECO:0000313" key="10">
    <source>
        <dbReference type="EMBL" id="CAJ1398198.1"/>
    </source>
</evidence>
<keyword evidence="11" id="KW-1185">Reference proteome</keyword>
<evidence type="ECO:0000256" key="7">
    <source>
        <dbReference type="ARBA" id="ARBA00048201"/>
    </source>
</evidence>
<gene>
    <name evidence="10" type="ORF">EVOR1521_LOCUS22051</name>
</gene>
<dbReference type="EC" id="2.7.11.-" evidence="8"/>
<keyword evidence="4 8" id="KW-0418">Kinase</keyword>
<evidence type="ECO:0000259" key="9">
    <source>
        <dbReference type="PROSITE" id="PS50109"/>
    </source>
</evidence>
<evidence type="ECO:0000256" key="8">
    <source>
        <dbReference type="RuleBase" id="RU366032"/>
    </source>
</evidence>
<dbReference type="InterPro" id="IPR018955">
    <property type="entry name" value="BCDHK/PDK_N"/>
</dbReference>
<dbReference type="SUPFAM" id="SSF55874">
    <property type="entry name" value="ATPase domain of HSP90 chaperone/DNA topoisomerase II/histidine kinase"/>
    <property type="match status" value="1"/>
</dbReference>
<evidence type="ECO:0000256" key="6">
    <source>
        <dbReference type="ARBA" id="ARBA00023128"/>
    </source>
</evidence>
<dbReference type="InterPro" id="IPR039028">
    <property type="entry name" value="BCKD/PDK"/>
</dbReference>
<dbReference type="Gene3D" id="3.30.565.10">
    <property type="entry name" value="Histidine kinase-like ATPase, C-terminal domain"/>
    <property type="match status" value="1"/>
</dbReference>
<dbReference type="GO" id="GO:0005759">
    <property type="term" value="C:mitochondrial matrix"/>
    <property type="evidence" value="ECO:0007669"/>
    <property type="project" value="UniProtKB-SubCell"/>
</dbReference>
<dbReference type="InterPro" id="IPR005467">
    <property type="entry name" value="His_kinase_dom"/>
</dbReference>
<dbReference type="EMBL" id="CAUJNA010003294">
    <property type="protein sequence ID" value="CAJ1398198.1"/>
    <property type="molecule type" value="Genomic_DNA"/>
</dbReference>
<dbReference type="Proteomes" id="UP001178507">
    <property type="component" value="Unassembled WGS sequence"/>
</dbReference>
<evidence type="ECO:0000256" key="4">
    <source>
        <dbReference type="ARBA" id="ARBA00022777"/>
    </source>
</evidence>
<evidence type="ECO:0000313" key="11">
    <source>
        <dbReference type="Proteomes" id="UP001178507"/>
    </source>
</evidence>
<dbReference type="InterPro" id="IPR036890">
    <property type="entry name" value="HATPase_C_sf"/>
</dbReference>
<proteinExistence type="inferred from homology"/>
<evidence type="ECO:0000256" key="2">
    <source>
        <dbReference type="ARBA" id="ARBA00022679"/>
    </source>
</evidence>
<evidence type="ECO:0000256" key="3">
    <source>
        <dbReference type="ARBA" id="ARBA00022741"/>
    </source>
</evidence>
<keyword evidence="6 8" id="KW-0496">Mitochondrion</keyword>
<keyword evidence="3 8" id="KW-0547">Nucleotide-binding</keyword>
<sequence>MLSMLPALCRARVRGLRRLSTWQVACLQTNADHPCVDSCPCFNENQPASWPAEFRVSEEVVNRYASRQPNPLRMEEVLQMKDPEETAKMLMTEMPVRLANRIAHLSHLDMMESCPALLCARARLVRSFAEVVRAADSGASLEEFANTIRAVKERHKHQVKRLTVGTHHLKRLLIQSGKSADEAIEGIDQFLDRFVLSRIGIEMLNSQYLSLFTQSRGIADPNCDPCALARKAGAIARKIAAEEFEAVPEVQVSFFGKRDARTLPLVPSYLLYILLELLKNSVRAVAENHRDNKSKEAPVDPIVIRVASDEAQVVLDIFDRGGGIPFELQQKVWSYMYSTRRGPVSADREDEATPLAGFGVGLPLSRLYAEYIGGSLQLISMPNFGTHAFLFLERCSTRKEGMPTYVNWLRKRHLLEELVELEVRKRAAAEIEDYAEAGSEFVCRTGLTAIKQMTVTNLARGQLHLEANSLGCPCCKMRISPS</sequence>
<dbReference type="PANTHER" id="PTHR11947:SF3">
    <property type="entry name" value="[PYRUVATE DEHYDROGENASE (ACETYL-TRANSFERRING)] KINASE, MITOCHONDRIAL"/>
    <property type="match status" value="1"/>
</dbReference>
<comment type="catalytic activity">
    <reaction evidence="7">
        <text>L-seryl-[pyruvate dehydrogenase E1 alpha subunit] + ATP = O-phospho-L-seryl-[pyruvate dehydrogenase E1 alpha subunit] + ADP + H(+)</text>
        <dbReference type="Rhea" id="RHEA:23052"/>
        <dbReference type="Rhea" id="RHEA-COMP:13689"/>
        <dbReference type="Rhea" id="RHEA-COMP:13690"/>
        <dbReference type="ChEBI" id="CHEBI:15378"/>
        <dbReference type="ChEBI" id="CHEBI:29999"/>
        <dbReference type="ChEBI" id="CHEBI:30616"/>
        <dbReference type="ChEBI" id="CHEBI:83421"/>
        <dbReference type="ChEBI" id="CHEBI:456216"/>
        <dbReference type="EC" id="2.7.11.2"/>
    </reaction>
</comment>
<dbReference type="SUPFAM" id="SSF69012">
    <property type="entry name" value="alpha-ketoacid dehydrogenase kinase, N-terminal domain"/>
    <property type="match status" value="1"/>
</dbReference>
<dbReference type="PANTHER" id="PTHR11947">
    <property type="entry name" value="PYRUVATE DEHYDROGENASE KINASE"/>
    <property type="match status" value="1"/>
</dbReference>
<dbReference type="InterPro" id="IPR003594">
    <property type="entry name" value="HATPase_dom"/>
</dbReference>
<dbReference type="Gene3D" id="1.20.140.20">
    <property type="entry name" value="Alpha-ketoacid/pyruvate dehydrogenase kinase, N-terminal domain"/>
    <property type="match status" value="1"/>
</dbReference>
<dbReference type="Pfam" id="PF02518">
    <property type="entry name" value="HATPase_c"/>
    <property type="match status" value="1"/>
</dbReference>
<protein>
    <recommendedName>
        <fullName evidence="8">Protein-serine/threonine kinase</fullName>
        <ecNumber evidence="8">2.7.11.-</ecNumber>
    </recommendedName>
</protein>
<evidence type="ECO:0000256" key="5">
    <source>
        <dbReference type="ARBA" id="ARBA00022840"/>
    </source>
</evidence>
<comment type="subcellular location">
    <subcellularLocation>
        <location evidence="8">Mitochondrion matrix</location>
    </subcellularLocation>
</comment>
<keyword evidence="2 8" id="KW-0808">Transferase</keyword>
<dbReference type="GO" id="GO:0010906">
    <property type="term" value="P:regulation of glucose metabolic process"/>
    <property type="evidence" value="ECO:0007669"/>
    <property type="project" value="TreeGrafter"/>
</dbReference>
<feature type="domain" description="Histidine kinase" evidence="9">
    <location>
        <begin position="270"/>
        <end position="396"/>
    </location>
</feature>
<comment type="caution">
    <text evidence="10">The sequence shown here is derived from an EMBL/GenBank/DDBJ whole genome shotgun (WGS) entry which is preliminary data.</text>
</comment>
<organism evidence="10 11">
    <name type="scientific">Effrenium voratum</name>
    <dbReference type="NCBI Taxonomy" id="2562239"/>
    <lineage>
        <taxon>Eukaryota</taxon>
        <taxon>Sar</taxon>
        <taxon>Alveolata</taxon>
        <taxon>Dinophyceae</taxon>
        <taxon>Suessiales</taxon>
        <taxon>Symbiodiniaceae</taxon>
        <taxon>Effrenium</taxon>
    </lineage>
</organism>
<dbReference type="Pfam" id="PF10436">
    <property type="entry name" value="BCDHK_Adom3"/>
    <property type="match status" value="1"/>
</dbReference>